<evidence type="ECO:0000313" key="8">
    <source>
        <dbReference type="EMBL" id="PUA32264.1"/>
    </source>
</evidence>
<gene>
    <name evidence="8" type="ORF">B7O98_06245</name>
</gene>
<evidence type="ECO:0000256" key="4">
    <source>
        <dbReference type="ARBA" id="ARBA00022723"/>
    </source>
</evidence>
<dbReference type="GO" id="GO:0003824">
    <property type="term" value="F:catalytic activity"/>
    <property type="evidence" value="ECO:0007669"/>
    <property type="project" value="InterPro"/>
</dbReference>
<dbReference type="InterPro" id="IPR058240">
    <property type="entry name" value="rSAM_sf"/>
</dbReference>
<proteinExistence type="predicted"/>
<accession>A0A2R7Y419</accession>
<dbReference type="PANTHER" id="PTHR43787">
    <property type="entry name" value="FEMO COFACTOR BIOSYNTHESIS PROTEIN NIFB-RELATED"/>
    <property type="match status" value="1"/>
</dbReference>
<keyword evidence="4" id="KW-0479">Metal-binding</keyword>
<dbReference type="InterPro" id="IPR007197">
    <property type="entry name" value="rSAM"/>
</dbReference>
<evidence type="ECO:0000313" key="9">
    <source>
        <dbReference type="Proteomes" id="UP000244093"/>
    </source>
</evidence>
<protein>
    <submittedName>
        <fullName evidence="8">Radical SAM protein</fullName>
    </submittedName>
</protein>
<evidence type="ECO:0000256" key="5">
    <source>
        <dbReference type="ARBA" id="ARBA00023004"/>
    </source>
</evidence>
<comment type="caution">
    <text evidence="8">The sequence shown here is derived from an EMBL/GenBank/DDBJ whole genome shotgun (WGS) entry which is preliminary data.</text>
</comment>
<evidence type="ECO:0000256" key="6">
    <source>
        <dbReference type="ARBA" id="ARBA00023014"/>
    </source>
</evidence>
<dbReference type="SFLD" id="SFLDS00029">
    <property type="entry name" value="Radical_SAM"/>
    <property type="match status" value="1"/>
</dbReference>
<keyword evidence="5" id="KW-0408">Iron</keyword>
<organism evidence="8 9">
    <name type="scientific">Zestosphaera tikiterensis</name>
    <dbReference type="NCBI Taxonomy" id="1973259"/>
    <lineage>
        <taxon>Archaea</taxon>
        <taxon>Thermoproteota</taxon>
        <taxon>Thermoprotei</taxon>
        <taxon>Desulfurococcales</taxon>
        <taxon>Desulfurococcaceae</taxon>
        <taxon>Zestosphaera</taxon>
    </lineage>
</organism>
<dbReference type="EMBL" id="NBVN01000004">
    <property type="protein sequence ID" value="PUA32264.1"/>
    <property type="molecule type" value="Genomic_DNA"/>
</dbReference>
<reference evidence="8 9" key="1">
    <citation type="journal article" date="2018" name="Syst. Appl. Microbiol.">
        <title>A new symbiotic nanoarchaeote (Candidatus Nanoclepta minutus) and its host (Zestosphaera tikiterensis gen. nov., sp. nov.) from a New Zealand hot spring.</title>
        <authorList>
            <person name="St John E."/>
            <person name="Liu Y."/>
            <person name="Podar M."/>
            <person name="Stott M.B."/>
            <person name="Meneghin J."/>
            <person name="Chen Z."/>
            <person name="Lagutin K."/>
            <person name="Mitchell K."/>
            <person name="Reysenbach A.L."/>
        </authorList>
    </citation>
    <scope>NUCLEOTIDE SEQUENCE [LARGE SCALE GENOMIC DNA]</scope>
    <source>
        <strain evidence="8">NZ3</strain>
    </source>
</reference>
<dbReference type="CDD" id="cd01335">
    <property type="entry name" value="Radical_SAM"/>
    <property type="match status" value="1"/>
</dbReference>
<dbReference type="SFLD" id="SFLDG01083">
    <property type="entry name" value="Uncharacterised_Radical_SAM_Su"/>
    <property type="match status" value="1"/>
</dbReference>
<evidence type="ECO:0000259" key="7">
    <source>
        <dbReference type="PROSITE" id="PS51918"/>
    </source>
</evidence>
<keyword evidence="2" id="KW-0004">4Fe-4S</keyword>
<dbReference type="InterPro" id="IPR040084">
    <property type="entry name" value="GTPase_Obg"/>
</dbReference>
<evidence type="ECO:0000256" key="2">
    <source>
        <dbReference type="ARBA" id="ARBA00022485"/>
    </source>
</evidence>
<dbReference type="GO" id="GO:0051539">
    <property type="term" value="F:4 iron, 4 sulfur cluster binding"/>
    <property type="evidence" value="ECO:0007669"/>
    <property type="project" value="UniProtKB-KW"/>
</dbReference>
<dbReference type="PANTHER" id="PTHR43787:SF11">
    <property type="entry name" value="UPF0026 PROTEIN SLR1464"/>
    <property type="match status" value="1"/>
</dbReference>
<feature type="domain" description="Radical SAM core" evidence="7">
    <location>
        <begin position="12"/>
        <end position="244"/>
    </location>
</feature>
<dbReference type="PROSITE" id="PS51918">
    <property type="entry name" value="RADICAL_SAM"/>
    <property type="match status" value="1"/>
</dbReference>
<name>A0A2R7Y419_9CREN</name>
<keyword evidence="3" id="KW-0949">S-adenosyl-L-methionine</keyword>
<dbReference type="Pfam" id="PF04055">
    <property type="entry name" value="Radical_SAM"/>
    <property type="match status" value="1"/>
</dbReference>
<dbReference type="GO" id="GO:0046872">
    <property type="term" value="F:metal ion binding"/>
    <property type="evidence" value="ECO:0007669"/>
    <property type="project" value="UniProtKB-KW"/>
</dbReference>
<dbReference type="AlphaFoldDB" id="A0A2R7Y419"/>
<evidence type="ECO:0000256" key="3">
    <source>
        <dbReference type="ARBA" id="ARBA00022691"/>
    </source>
</evidence>
<dbReference type="Proteomes" id="UP000244093">
    <property type="component" value="Unassembled WGS sequence"/>
</dbReference>
<evidence type="ECO:0000256" key="1">
    <source>
        <dbReference type="ARBA" id="ARBA00001966"/>
    </source>
</evidence>
<keyword evidence="6" id="KW-0411">Iron-sulfur</keyword>
<comment type="cofactor">
    <cofactor evidence="1">
        <name>[4Fe-4S] cluster</name>
        <dbReference type="ChEBI" id="CHEBI:49883"/>
    </cofactor>
</comment>
<sequence>MSGVGLVFGPVPSRRLGRSLGVNNIPAKSCTYSCVYCQLGRTLNLINARKSFYDPKSIVEAVYEKLKDVEVDYVTFVPDGEPTLDLNLGFEISRIKELGVKVAVLTNASLLWREDVRNDLAEAHLVSIKVDAINARTWKVVNRPHASLKLSEVLEGVKAFARGFKGTLYSETMLVEDVGQMEEIEDIALFIRGLNVSRAYIAIPTRPPAEEWVKPPSEQQLLKAYKVFIKELGEGRVGLLTGFAEGEFGTARNPREELLSIMSVHPMRRSEVERYLERSGVTPQLLEELLKSGDIVRLIYEGEEFYMRKLPGRKK</sequence>
<dbReference type="Gene3D" id="3.20.20.70">
    <property type="entry name" value="Aldolase class I"/>
    <property type="match status" value="1"/>
</dbReference>
<dbReference type="SUPFAM" id="SSF102114">
    <property type="entry name" value="Radical SAM enzymes"/>
    <property type="match status" value="1"/>
</dbReference>
<dbReference type="InterPro" id="IPR013785">
    <property type="entry name" value="Aldolase_TIM"/>
</dbReference>